<feature type="domain" description="SPX" evidence="1">
    <location>
        <begin position="1"/>
        <end position="93"/>
    </location>
</feature>
<proteinExistence type="predicted"/>
<gene>
    <name evidence="2" type="ORF">Csa_3G878720</name>
</gene>
<sequence length="93" mass="11437">MKFWKILCNLIESTLPEWRDEYISYKELKKQLKKMYPKENDGTNPNKRLKLDGEAEANSMEIFLNLLQEELDKFNQFFETKEEFYVIKWRVIH</sequence>
<dbReference type="OMA" id="YPKENDG"/>
<evidence type="ECO:0000313" key="2">
    <source>
        <dbReference type="EMBL" id="KGN60103.1"/>
    </source>
</evidence>
<protein>
    <recommendedName>
        <fullName evidence="1">SPX domain-containing protein</fullName>
    </recommendedName>
</protein>
<dbReference type="PANTHER" id="PTHR45978:SF3">
    <property type="entry name" value="SPX DOMAIN-CONTAINING PROTEIN 1-LIKE"/>
    <property type="match status" value="1"/>
</dbReference>
<keyword evidence="3" id="KW-1185">Reference proteome</keyword>
<dbReference type="GO" id="GO:0016036">
    <property type="term" value="P:cellular response to phosphate starvation"/>
    <property type="evidence" value="ECO:0007669"/>
    <property type="project" value="InterPro"/>
</dbReference>
<reference evidence="2 3" key="4">
    <citation type="journal article" date="2011" name="BMC Genomics">
        <title>RNA-Seq improves annotation of protein-coding genes in the cucumber genome.</title>
        <authorList>
            <person name="Li Z."/>
            <person name="Zhang Z."/>
            <person name="Yan P."/>
            <person name="Huang S."/>
            <person name="Fei Z."/>
            <person name="Lin K."/>
        </authorList>
    </citation>
    <scope>NUCLEOTIDE SEQUENCE [LARGE SCALE GENOMIC DNA]</scope>
    <source>
        <strain evidence="3">cv. 9930</strain>
    </source>
</reference>
<name>A0A0A0LEC3_CUCSA</name>
<dbReference type="Pfam" id="PF03105">
    <property type="entry name" value="SPX"/>
    <property type="match status" value="1"/>
</dbReference>
<reference evidence="2 3" key="1">
    <citation type="journal article" date="2009" name="Nat. Genet.">
        <title>The genome of the cucumber, Cucumis sativus L.</title>
        <authorList>
            <person name="Huang S."/>
            <person name="Li R."/>
            <person name="Zhang Z."/>
            <person name="Li L."/>
            <person name="Gu X."/>
            <person name="Fan W."/>
            <person name="Lucas W.J."/>
            <person name="Wang X."/>
            <person name="Xie B."/>
            <person name="Ni P."/>
            <person name="Ren Y."/>
            <person name="Zhu H."/>
            <person name="Li J."/>
            <person name="Lin K."/>
            <person name="Jin W."/>
            <person name="Fei Z."/>
            <person name="Li G."/>
            <person name="Staub J."/>
            <person name="Kilian A."/>
            <person name="van der Vossen E.A."/>
            <person name="Wu Y."/>
            <person name="Guo J."/>
            <person name="He J."/>
            <person name="Jia Z."/>
            <person name="Ren Y."/>
            <person name="Tian G."/>
            <person name="Lu Y."/>
            <person name="Ruan J."/>
            <person name="Qian W."/>
            <person name="Wang M."/>
            <person name="Huang Q."/>
            <person name="Li B."/>
            <person name="Xuan Z."/>
            <person name="Cao J."/>
            <person name="Asan"/>
            <person name="Wu Z."/>
            <person name="Zhang J."/>
            <person name="Cai Q."/>
            <person name="Bai Y."/>
            <person name="Zhao B."/>
            <person name="Han Y."/>
            <person name="Li Y."/>
            <person name="Li X."/>
            <person name="Wang S."/>
            <person name="Shi Q."/>
            <person name="Liu S."/>
            <person name="Cho W.K."/>
            <person name="Kim J.Y."/>
            <person name="Xu Y."/>
            <person name="Heller-Uszynska K."/>
            <person name="Miao H."/>
            <person name="Cheng Z."/>
            <person name="Zhang S."/>
            <person name="Wu J."/>
            <person name="Yang Y."/>
            <person name="Kang H."/>
            <person name="Li M."/>
            <person name="Liang H."/>
            <person name="Ren X."/>
            <person name="Shi Z."/>
            <person name="Wen M."/>
            <person name="Jian M."/>
            <person name="Yang H."/>
            <person name="Zhang G."/>
            <person name="Yang Z."/>
            <person name="Chen R."/>
            <person name="Liu S."/>
            <person name="Li J."/>
            <person name="Ma L."/>
            <person name="Liu H."/>
            <person name="Zhou Y."/>
            <person name="Zhao J."/>
            <person name="Fang X."/>
            <person name="Li G."/>
            <person name="Fang L."/>
            <person name="Li Y."/>
            <person name="Liu D."/>
            <person name="Zheng H."/>
            <person name="Zhang Y."/>
            <person name="Qin N."/>
            <person name="Li Z."/>
            <person name="Yang G."/>
            <person name="Yang S."/>
            <person name="Bolund L."/>
            <person name="Kristiansen K."/>
            <person name="Zheng H."/>
            <person name="Li S."/>
            <person name="Zhang X."/>
            <person name="Yang H."/>
            <person name="Wang J."/>
            <person name="Sun R."/>
            <person name="Zhang B."/>
            <person name="Jiang S."/>
            <person name="Wang J."/>
            <person name="Du Y."/>
            <person name="Li S."/>
        </authorList>
    </citation>
    <scope>NUCLEOTIDE SEQUENCE [LARGE SCALE GENOMIC DNA]</scope>
    <source>
        <strain evidence="3">cv. 9930</strain>
    </source>
</reference>
<dbReference type="PROSITE" id="PS51382">
    <property type="entry name" value="SPX"/>
    <property type="match status" value="1"/>
</dbReference>
<dbReference type="InterPro" id="IPR031142">
    <property type="entry name" value="SPX_prot"/>
</dbReference>
<dbReference type="PANTHER" id="PTHR45978">
    <property type="entry name" value="SPX DOMAIN-CONTAINING PROTEIN 3"/>
    <property type="match status" value="1"/>
</dbReference>
<evidence type="ECO:0000313" key="3">
    <source>
        <dbReference type="Proteomes" id="UP000029981"/>
    </source>
</evidence>
<dbReference type="Gramene" id="KGN60103">
    <property type="protein sequence ID" value="KGN60103"/>
    <property type="gene ID" value="Csa_3G878720"/>
</dbReference>
<dbReference type="Proteomes" id="UP000029981">
    <property type="component" value="Chromosome 3"/>
</dbReference>
<accession>A0A0A0LEC3</accession>
<reference evidence="2 3" key="3">
    <citation type="journal article" date="2010" name="BMC Genomics">
        <title>Transcriptome sequencing and comparative analysis of cucumber flowers with different sex types.</title>
        <authorList>
            <person name="Guo S."/>
            <person name="Zheng Y."/>
            <person name="Joung J.G."/>
            <person name="Liu S."/>
            <person name="Zhang Z."/>
            <person name="Crasta O.R."/>
            <person name="Sobral B.W."/>
            <person name="Xu Y."/>
            <person name="Huang S."/>
            <person name="Fei Z."/>
        </authorList>
    </citation>
    <scope>NUCLEOTIDE SEQUENCE [LARGE SCALE GENOMIC DNA]</scope>
    <source>
        <strain evidence="3">cv. 9930</strain>
    </source>
</reference>
<reference evidence="2 3" key="2">
    <citation type="journal article" date="2009" name="PLoS ONE">
        <title>An integrated genetic and cytogenetic map of the cucumber genome.</title>
        <authorList>
            <person name="Ren Y."/>
            <person name="Zhang Z."/>
            <person name="Liu J."/>
            <person name="Staub J.E."/>
            <person name="Han Y."/>
            <person name="Cheng Z."/>
            <person name="Li X."/>
            <person name="Lu J."/>
            <person name="Miao H."/>
            <person name="Kang H."/>
            <person name="Xie B."/>
            <person name="Gu X."/>
            <person name="Wang X."/>
            <person name="Du Y."/>
            <person name="Jin W."/>
            <person name="Huang S."/>
        </authorList>
    </citation>
    <scope>NUCLEOTIDE SEQUENCE [LARGE SCALE GENOMIC DNA]</scope>
    <source>
        <strain evidence="3">cv. 9930</strain>
    </source>
</reference>
<dbReference type="InterPro" id="IPR004331">
    <property type="entry name" value="SPX_dom"/>
</dbReference>
<evidence type="ECO:0000259" key="1">
    <source>
        <dbReference type="PROSITE" id="PS51382"/>
    </source>
</evidence>
<dbReference type="STRING" id="3659.A0A0A0LEC3"/>
<dbReference type="AlphaFoldDB" id="A0A0A0LEC3"/>
<dbReference type="SMR" id="A0A0A0LEC3"/>
<dbReference type="EMBL" id="CM002924">
    <property type="protein sequence ID" value="KGN60103.1"/>
    <property type="molecule type" value="Genomic_DNA"/>
</dbReference>
<organism evidence="2 3">
    <name type="scientific">Cucumis sativus</name>
    <name type="common">Cucumber</name>
    <dbReference type="NCBI Taxonomy" id="3659"/>
    <lineage>
        <taxon>Eukaryota</taxon>
        <taxon>Viridiplantae</taxon>
        <taxon>Streptophyta</taxon>
        <taxon>Embryophyta</taxon>
        <taxon>Tracheophyta</taxon>
        <taxon>Spermatophyta</taxon>
        <taxon>Magnoliopsida</taxon>
        <taxon>eudicotyledons</taxon>
        <taxon>Gunneridae</taxon>
        <taxon>Pentapetalae</taxon>
        <taxon>rosids</taxon>
        <taxon>fabids</taxon>
        <taxon>Cucurbitales</taxon>
        <taxon>Cucurbitaceae</taxon>
        <taxon>Benincaseae</taxon>
        <taxon>Cucumis</taxon>
    </lineage>
</organism>